<dbReference type="GeneID" id="105443169"/>
<feature type="compositionally biased region" description="Polar residues" evidence="1">
    <location>
        <begin position="55"/>
        <end position="70"/>
    </location>
</feature>
<dbReference type="Proteomes" id="UP000007110">
    <property type="component" value="Unassembled WGS sequence"/>
</dbReference>
<feature type="compositionally biased region" description="Pro residues" evidence="1">
    <location>
        <begin position="73"/>
        <end position="91"/>
    </location>
</feature>
<dbReference type="EnsemblMetazoa" id="XM_011676046">
    <property type="protein sequence ID" value="XP_011674348"/>
    <property type="gene ID" value="LOC105443169"/>
</dbReference>
<evidence type="ECO:0000313" key="3">
    <source>
        <dbReference type="Proteomes" id="UP000007110"/>
    </source>
</evidence>
<feature type="region of interest" description="Disordered" evidence="1">
    <location>
        <begin position="1"/>
        <end position="102"/>
    </location>
</feature>
<accession>A0A7M7HMX0</accession>
<proteinExistence type="predicted"/>
<reference evidence="3" key="1">
    <citation type="submission" date="2015-02" db="EMBL/GenBank/DDBJ databases">
        <title>Genome sequencing for Strongylocentrotus purpuratus.</title>
        <authorList>
            <person name="Murali S."/>
            <person name="Liu Y."/>
            <person name="Vee V."/>
            <person name="English A."/>
            <person name="Wang M."/>
            <person name="Skinner E."/>
            <person name="Han Y."/>
            <person name="Muzny D.M."/>
            <person name="Worley K.C."/>
            <person name="Gibbs R.A."/>
        </authorList>
    </citation>
    <scope>NUCLEOTIDE SEQUENCE</scope>
</reference>
<dbReference type="AlphaFoldDB" id="A0A7M7HMX0"/>
<reference evidence="2" key="2">
    <citation type="submission" date="2021-01" db="UniProtKB">
        <authorList>
            <consortium name="EnsemblMetazoa"/>
        </authorList>
    </citation>
    <scope>IDENTIFICATION</scope>
</reference>
<dbReference type="KEGG" id="spu:105443169"/>
<organism evidence="2 3">
    <name type="scientific">Strongylocentrotus purpuratus</name>
    <name type="common">Purple sea urchin</name>
    <dbReference type="NCBI Taxonomy" id="7668"/>
    <lineage>
        <taxon>Eukaryota</taxon>
        <taxon>Metazoa</taxon>
        <taxon>Echinodermata</taxon>
        <taxon>Eleutherozoa</taxon>
        <taxon>Echinozoa</taxon>
        <taxon>Echinoidea</taxon>
        <taxon>Euechinoidea</taxon>
        <taxon>Echinacea</taxon>
        <taxon>Camarodonta</taxon>
        <taxon>Echinidea</taxon>
        <taxon>Strongylocentrotidae</taxon>
        <taxon>Strongylocentrotus</taxon>
    </lineage>
</organism>
<feature type="region of interest" description="Disordered" evidence="1">
    <location>
        <begin position="130"/>
        <end position="149"/>
    </location>
</feature>
<sequence length="149" mass="15592">MAGPTATLQQGAPNPSQAGGTTSFVVKTSGMPSGWDAMGRQAYHTQLPENPVPVGNSTAQHHAHPTQNFPGTPYHPPPNGTLQYPQPPPTNPSAAPMAYPSPGATPHVNYPVMPPPPPTADTYLGMTSHVSEEHGVPPPPSYDDVFSSR</sequence>
<feature type="compositionally biased region" description="Polar residues" evidence="1">
    <location>
        <begin position="1"/>
        <end position="26"/>
    </location>
</feature>
<evidence type="ECO:0000256" key="1">
    <source>
        <dbReference type="SAM" id="MobiDB-lite"/>
    </source>
</evidence>
<name>A0A7M7HMX0_STRPU</name>
<keyword evidence="3" id="KW-1185">Reference proteome</keyword>
<evidence type="ECO:0000313" key="2">
    <source>
        <dbReference type="EnsemblMetazoa" id="XP_011674348"/>
    </source>
</evidence>
<dbReference type="RefSeq" id="XP_011674348.2">
    <property type="nucleotide sequence ID" value="XM_011676046.2"/>
</dbReference>
<dbReference type="InParanoid" id="A0A7M7HMX0"/>
<protein>
    <submittedName>
        <fullName evidence="2">Uncharacterized protein</fullName>
    </submittedName>
</protein>